<dbReference type="InterPro" id="IPR039301">
    <property type="entry name" value="Sip5/DA2"/>
</dbReference>
<dbReference type="PANTHER" id="PTHR31315:SF1">
    <property type="entry name" value="PROTEIN SIP5"/>
    <property type="match status" value="1"/>
</dbReference>
<dbReference type="KEGG" id="bnn:FOA43_000721"/>
<keyword evidence="5" id="KW-1185">Reference proteome</keyword>
<proteinExistence type="inferred from homology"/>
<feature type="region of interest" description="Disordered" evidence="2">
    <location>
        <begin position="496"/>
        <end position="531"/>
    </location>
</feature>
<reference evidence="4" key="1">
    <citation type="submission" date="2020-10" db="EMBL/GenBank/DDBJ databases">
        <authorList>
            <person name="Roach M.J.R."/>
        </authorList>
    </citation>
    <scope>NUCLEOTIDE SEQUENCE</scope>
    <source>
        <strain evidence="4">CBS 1945</strain>
    </source>
</reference>
<dbReference type="AlphaFoldDB" id="A0A875RW71"/>
<dbReference type="RefSeq" id="XP_038776976.1">
    <property type="nucleotide sequence ID" value="XM_038921048.1"/>
</dbReference>
<feature type="compositionally biased region" description="Low complexity" evidence="2">
    <location>
        <begin position="363"/>
        <end position="374"/>
    </location>
</feature>
<feature type="compositionally biased region" description="Polar residues" evidence="2">
    <location>
        <begin position="438"/>
        <end position="451"/>
    </location>
</feature>
<evidence type="ECO:0000256" key="2">
    <source>
        <dbReference type="SAM" id="MobiDB-lite"/>
    </source>
</evidence>
<dbReference type="InterPro" id="IPR013087">
    <property type="entry name" value="Znf_C2H2_type"/>
</dbReference>
<feature type="region of interest" description="Disordered" evidence="2">
    <location>
        <begin position="307"/>
        <end position="473"/>
    </location>
</feature>
<feature type="compositionally biased region" description="Basic and acidic residues" evidence="2">
    <location>
        <begin position="318"/>
        <end position="327"/>
    </location>
</feature>
<evidence type="ECO:0000313" key="4">
    <source>
        <dbReference type="EMBL" id="QPG73411.1"/>
    </source>
</evidence>
<protein>
    <recommendedName>
        <fullName evidence="3">C2H2-type domain-containing protein</fullName>
    </recommendedName>
</protein>
<feature type="domain" description="C2H2-type" evidence="3">
    <location>
        <begin position="239"/>
        <end position="261"/>
    </location>
</feature>
<dbReference type="PROSITE" id="PS00028">
    <property type="entry name" value="ZINC_FINGER_C2H2_1"/>
    <property type="match status" value="1"/>
</dbReference>
<feature type="compositionally biased region" description="Low complexity" evidence="2">
    <location>
        <begin position="407"/>
        <end position="430"/>
    </location>
</feature>
<feature type="region of interest" description="Disordered" evidence="2">
    <location>
        <begin position="253"/>
        <end position="284"/>
    </location>
</feature>
<dbReference type="PANTHER" id="PTHR31315">
    <property type="entry name" value="PROTEIN SIP5"/>
    <property type="match status" value="1"/>
</dbReference>
<evidence type="ECO:0000256" key="1">
    <source>
        <dbReference type="ARBA" id="ARBA00010402"/>
    </source>
</evidence>
<evidence type="ECO:0000313" key="5">
    <source>
        <dbReference type="Proteomes" id="UP000662931"/>
    </source>
</evidence>
<feature type="compositionally biased region" description="Basic and acidic residues" evidence="2">
    <location>
        <begin position="253"/>
        <end position="265"/>
    </location>
</feature>
<dbReference type="GeneID" id="62194122"/>
<feature type="region of interest" description="Disordered" evidence="2">
    <location>
        <begin position="1"/>
        <end position="49"/>
    </location>
</feature>
<sequence>MGNTPTKETRSNASSFGGPGSLSRDILIGGTEPTVGSAGITRKKREKEKERLRRKEEHVCNLIVRYGENVDGGFLAPYSNYKYTLSYKTQVVRDLIIERRLAPFYTPLESYDEDWTDGQLLKQLKKLSLHIPCTSIELQDDEEDPDEHKIYQSVNSLRRKDNKLFKKKLKIRALQLQNEADERYVRDKKTQGSGIRTFADIPSDDLLLKLYRGAQECPICFLYYPKNMNLTRCCVQPICTECFVQMKRLEPHIPHDESGGHHDDERETEVDANPGSEGDSDDLISEPVKCPFCAMPEFGVIYSAPDFKTGIGGTPPSEYRDSSKPIEEEKDEDSSSTKIASSLHDSTKPSRILSVYKGDAQHSRSFSSASQRQSENGTPVKKRRGSLPPTAPGVISIDDIQPDWEQRLLNARSKSARRSAAATALHASSLIVEDSRHSNISNQERSSSVSNRAGDYRGGFSKARSRTLSRQEQVEIEQKMVEEALRLSLLDEEERKLKQKVQQKEQERETEHNKIQTDLEVQRRASSSSPR</sequence>
<dbReference type="OrthoDB" id="21471at2759"/>
<dbReference type="EMBL" id="CP064812">
    <property type="protein sequence ID" value="QPG73411.1"/>
    <property type="molecule type" value="Genomic_DNA"/>
</dbReference>
<organism evidence="4 5">
    <name type="scientific">Eeniella nana</name>
    <name type="common">Yeast</name>
    <name type="synonym">Brettanomyces nanus</name>
    <dbReference type="NCBI Taxonomy" id="13502"/>
    <lineage>
        <taxon>Eukaryota</taxon>
        <taxon>Fungi</taxon>
        <taxon>Dikarya</taxon>
        <taxon>Ascomycota</taxon>
        <taxon>Saccharomycotina</taxon>
        <taxon>Pichiomycetes</taxon>
        <taxon>Pichiales</taxon>
        <taxon>Pichiaceae</taxon>
        <taxon>Brettanomyces</taxon>
    </lineage>
</organism>
<accession>A0A875RW71</accession>
<dbReference type="Proteomes" id="UP000662931">
    <property type="component" value="Chromosome 1"/>
</dbReference>
<comment type="similarity">
    <text evidence="1">Belongs to the SIP5 family.</text>
</comment>
<dbReference type="CDD" id="cd24139">
    <property type="entry name" value="SIP5-like"/>
    <property type="match status" value="1"/>
</dbReference>
<name>A0A875RW71_EENNA</name>
<dbReference type="GO" id="GO:0005737">
    <property type="term" value="C:cytoplasm"/>
    <property type="evidence" value="ECO:0007669"/>
    <property type="project" value="TreeGrafter"/>
</dbReference>
<feature type="compositionally biased region" description="Basic and acidic residues" evidence="2">
    <location>
        <begin position="502"/>
        <end position="523"/>
    </location>
</feature>
<evidence type="ECO:0000259" key="3">
    <source>
        <dbReference type="PROSITE" id="PS00028"/>
    </source>
</evidence>
<gene>
    <name evidence="4" type="ORF">FOA43_000721</name>
</gene>
<feature type="compositionally biased region" description="Polar residues" evidence="2">
    <location>
        <begin position="1"/>
        <end position="15"/>
    </location>
</feature>